<dbReference type="RefSeq" id="WP_073025155.1">
    <property type="nucleotide sequence ID" value="NZ_FQZS01000006.1"/>
</dbReference>
<keyword evidence="4" id="KW-0472">Membrane</keyword>
<dbReference type="InterPro" id="IPR003660">
    <property type="entry name" value="HAMP_dom"/>
</dbReference>
<dbReference type="Proteomes" id="UP000184442">
    <property type="component" value="Unassembled WGS sequence"/>
</dbReference>
<feature type="transmembrane region" description="Helical" evidence="4">
    <location>
        <begin position="192"/>
        <end position="216"/>
    </location>
</feature>
<keyword evidence="4" id="KW-0812">Transmembrane</keyword>
<dbReference type="PANTHER" id="PTHR43531">
    <property type="entry name" value="PROTEIN ICFG"/>
    <property type="match status" value="1"/>
</dbReference>
<organism evidence="7 8">
    <name type="scientific">Lutispora thermophila DSM 19022</name>
    <dbReference type="NCBI Taxonomy" id="1122184"/>
    <lineage>
        <taxon>Bacteria</taxon>
        <taxon>Bacillati</taxon>
        <taxon>Bacillota</taxon>
        <taxon>Clostridia</taxon>
        <taxon>Lutisporales</taxon>
        <taxon>Lutisporaceae</taxon>
        <taxon>Lutispora</taxon>
    </lineage>
</organism>
<dbReference type="GO" id="GO:0004888">
    <property type="term" value="F:transmembrane signaling receptor activity"/>
    <property type="evidence" value="ECO:0007669"/>
    <property type="project" value="InterPro"/>
</dbReference>
<dbReference type="FunFam" id="1.10.287.950:FF:000001">
    <property type="entry name" value="Methyl-accepting chemotaxis sensory transducer"/>
    <property type="match status" value="1"/>
</dbReference>
<sequence>MKWYRNQRISVKLIMGFFIVAFITGLMGIIGLYNLGVISDNAEYLYNYATVPIKQVSSALNLYQENRVETRNLVLIESEKETDEAINGIKQRTDEIEQIMAEYEKTIQTETGRSYYEAFTTAYEAYLPILNDIIELVQDGKREEAYAVLFSDGMREIANNVQTGLQGLIDTRAKNGGIQYEKVISVYKTTRITTVTLAVVSVTLAIVLGLIISTVISKPINQMVEIADKLALGDINVDIEDTYNDETGKLAKAFNALANSIKEQTRLAERMAEGDFSISVDIRSENDVLGKALNVMISNINELMGNVAISAEQVATGSKQISDSSMVLSEGSTEQATSIEELTASLEEISSQTENNANNANKANELTRAVKANADRGNEQMKQMLKAMEEINISSNSINKIIKVIDDIAFQTNILALNAAVEAARAGQYGKGFAVVAEEVRTLAAKSADAAKETTELIENSISKVNEGTKIASETADSLSSIVNEIDKVYELINNIATASNEQAAGISQISQGIVQVSNVVQTNSSTAEETAAASEELANQAELLQNFISKFKLKKTNISKNGISKLNPEILDMIESIVKTNKDANNDNDKSVDGRPSIILNDSEFGKY</sequence>
<dbReference type="CDD" id="cd11386">
    <property type="entry name" value="MCP_signal"/>
    <property type="match status" value="1"/>
</dbReference>
<dbReference type="PROSITE" id="PS50885">
    <property type="entry name" value="HAMP"/>
    <property type="match status" value="2"/>
</dbReference>
<dbReference type="InterPro" id="IPR047347">
    <property type="entry name" value="YvaQ-like_sensor"/>
</dbReference>
<dbReference type="Pfam" id="PF00015">
    <property type="entry name" value="MCPsignal"/>
    <property type="match status" value="1"/>
</dbReference>
<dbReference type="InterPro" id="IPR024478">
    <property type="entry name" value="HlyB_4HB_MCP"/>
</dbReference>
<feature type="domain" description="HAMP" evidence="6">
    <location>
        <begin position="214"/>
        <end position="266"/>
    </location>
</feature>
<comment type="similarity">
    <text evidence="2">Belongs to the methyl-accepting chemotaxis (MCP) protein family.</text>
</comment>
<dbReference type="CDD" id="cd19411">
    <property type="entry name" value="MCP2201-like_sensor"/>
    <property type="match status" value="1"/>
</dbReference>
<dbReference type="PANTHER" id="PTHR43531:SF11">
    <property type="entry name" value="METHYL-ACCEPTING CHEMOTAXIS PROTEIN 3"/>
    <property type="match status" value="1"/>
</dbReference>
<feature type="domain" description="HAMP" evidence="6">
    <location>
        <begin position="268"/>
        <end position="305"/>
    </location>
</feature>
<feature type="transmembrane region" description="Helical" evidence="4">
    <location>
        <begin position="12"/>
        <end position="33"/>
    </location>
</feature>
<dbReference type="Gene3D" id="1.10.8.500">
    <property type="entry name" value="HAMP domain in histidine kinase"/>
    <property type="match status" value="1"/>
</dbReference>
<dbReference type="EMBL" id="FQZS01000006">
    <property type="protein sequence ID" value="SHI68452.1"/>
    <property type="molecule type" value="Genomic_DNA"/>
</dbReference>
<dbReference type="SUPFAM" id="SSF58104">
    <property type="entry name" value="Methyl-accepting chemotaxis protein (MCP) signaling domain"/>
    <property type="match status" value="1"/>
</dbReference>
<gene>
    <name evidence="7" type="ORF">SAMN02745176_01024</name>
</gene>
<dbReference type="STRING" id="1122184.SAMN02745176_01024"/>
<dbReference type="Gene3D" id="1.10.287.950">
    <property type="entry name" value="Methyl-accepting chemotaxis protein"/>
    <property type="match status" value="1"/>
</dbReference>
<dbReference type="InterPro" id="IPR004090">
    <property type="entry name" value="Chemotax_Me-accpt_rcpt"/>
</dbReference>
<keyword evidence="1" id="KW-0145">Chemotaxis</keyword>
<name>A0A1M6D5A3_9FIRM</name>
<dbReference type="AlphaFoldDB" id="A0A1M6D5A3"/>
<dbReference type="OrthoDB" id="9814363at2"/>
<reference evidence="7 8" key="1">
    <citation type="submission" date="2016-11" db="EMBL/GenBank/DDBJ databases">
        <authorList>
            <person name="Jaros S."/>
            <person name="Januszkiewicz K."/>
            <person name="Wedrychowicz H."/>
        </authorList>
    </citation>
    <scope>NUCLEOTIDE SEQUENCE [LARGE SCALE GENOMIC DNA]</scope>
    <source>
        <strain evidence="7 8">DSM 19022</strain>
    </source>
</reference>
<evidence type="ECO:0000256" key="3">
    <source>
        <dbReference type="PROSITE-ProRule" id="PRU00284"/>
    </source>
</evidence>
<evidence type="ECO:0000313" key="7">
    <source>
        <dbReference type="EMBL" id="SHI68452.1"/>
    </source>
</evidence>
<dbReference type="Pfam" id="PF12729">
    <property type="entry name" value="4HB_MCP_1"/>
    <property type="match status" value="1"/>
</dbReference>
<keyword evidence="3" id="KW-0807">Transducer</keyword>
<dbReference type="CDD" id="cd06225">
    <property type="entry name" value="HAMP"/>
    <property type="match status" value="2"/>
</dbReference>
<accession>A0A1M6D5A3</accession>
<protein>
    <submittedName>
        <fullName evidence="7">Methyl-accepting chemotaxis protein</fullName>
    </submittedName>
</protein>
<dbReference type="GO" id="GO:0005886">
    <property type="term" value="C:plasma membrane"/>
    <property type="evidence" value="ECO:0007669"/>
    <property type="project" value="TreeGrafter"/>
</dbReference>
<dbReference type="PROSITE" id="PS50111">
    <property type="entry name" value="CHEMOTAXIS_TRANSDUC_2"/>
    <property type="match status" value="1"/>
</dbReference>
<dbReference type="SMART" id="SM00304">
    <property type="entry name" value="HAMP"/>
    <property type="match status" value="1"/>
</dbReference>
<dbReference type="Pfam" id="PF00672">
    <property type="entry name" value="HAMP"/>
    <property type="match status" value="1"/>
</dbReference>
<proteinExistence type="inferred from homology"/>
<evidence type="ECO:0000259" key="6">
    <source>
        <dbReference type="PROSITE" id="PS50885"/>
    </source>
</evidence>
<dbReference type="InterPro" id="IPR051310">
    <property type="entry name" value="MCP_chemotaxis"/>
</dbReference>
<keyword evidence="4" id="KW-1133">Transmembrane helix</keyword>
<feature type="domain" description="Methyl-accepting transducer" evidence="5">
    <location>
        <begin position="310"/>
        <end position="539"/>
    </location>
</feature>
<evidence type="ECO:0000313" key="8">
    <source>
        <dbReference type="Proteomes" id="UP000184442"/>
    </source>
</evidence>
<evidence type="ECO:0000256" key="1">
    <source>
        <dbReference type="ARBA" id="ARBA00022500"/>
    </source>
</evidence>
<dbReference type="GO" id="GO:0006935">
    <property type="term" value="P:chemotaxis"/>
    <property type="evidence" value="ECO:0007669"/>
    <property type="project" value="UniProtKB-KW"/>
</dbReference>
<dbReference type="SUPFAM" id="SSF158472">
    <property type="entry name" value="HAMP domain-like"/>
    <property type="match status" value="1"/>
</dbReference>
<evidence type="ECO:0000256" key="4">
    <source>
        <dbReference type="SAM" id="Phobius"/>
    </source>
</evidence>
<evidence type="ECO:0000256" key="2">
    <source>
        <dbReference type="ARBA" id="ARBA00029447"/>
    </source>
</evidence>
<dbReference type="PRINTS" id="PR00260">
    <property type="entry name" value="CHEMTRNSDUCR"/>
</dbReference>
<dbReference type="SMART" id="SM00283">
    <property type="entry name" value="MA"/>
    <property type="match status" value="1"/>
</dbReference>
<evidence type="ECO:0000259" key="5">
    <source>
        <dbReference type="PROSITE" id="PS50111"/>
    </source>
</evidence>
<dbReference type="GO" id="GO:0007165">
    <property type="term" value="P:signal transduction"/>
    <property type="evidence" value="ECO:0007669"/>
    <property type="project" value="UniProtKB-KW"/>
</dbReference>
<keyword evidence="8" id="KW-1185">Reference proteome</keyword>
<dbReference type="InterPro" id="IPR004089">
    <property type="entry name" value="MCPsignal_dom"/>
</dbReference>